<evidence type="ECO:0000313" key="2">
    <source>
        <dbReference type="Proteomes" id="UP000689195"/>
    </source>
</evidence>
<gene>
    <name evidence="1" type="ORF">PPENT_87.1.T0610131</name>
</gene>
<protein>
    <submittedName>
        <fullName evidence="1">Uncharacterized protein</fullName>
    </submittedName>
</protein>
<dbReference type="Proteomes" id="UP000689195">
    <property type="component" value="Unassembled WGS sequence"/>
</dbReference>
<accession>A0A8S1VCZ3</accession>
<reference evidence="1" key="1">
    <citation type="submission" date="2021-01" db="EMBL/GenBank/DDBJ databases">
        <authorList>
            <consortium name="Genoscope - CEA"/>
            <person name="William W."/>
        </authorList>
    </citation>
    <scope>NUCLEOTIDE SEQUENCE</scope>
</reference>
<comment type="caution">
    <text evidence="1">The sequence shown here is derived from an EMBL/GenBank/DDBJ whole genome shotgun (WGS) entry which is preliminary data.</text>
</comment>
<keyword evidence="2" id="KW-1185">Reference proteome</keyword>
<organism evidence="1 2">
    <name type="scientific">Paramecium pentaurelia</name>
    <dbReference type="NCBI Taxonomy" id="43138"/>
    <lineage>
        <taxon>Eukaryota</taxon>
        <taxon>Sar</taxon>
        <taxon>Alveolata</taxon>
        <taxon>Ciliophora</taxon>
        <taxon>Intramacronucleata</taxon>
        <taxon>Oligohymenophorea</taxon>
        <taxon>Peniculida</taxon>
        <taxon>Parameciidae</taxon>
        <taxon>Paramecium</taxon>
    </lineage>
</organism>
<proteinExistence type="predicted"/>
<dbReference type="EMBL" id="CAJJDO010000061">
    <property type="protein sequence ID" value="CAD8174491.1"/>
    <property type="molecule type" value="Genomic_DNA"/>
</dbReference>
<sequence>MIFKFVFKVGIQSMKYQIRPCIASYRALSNNYLHLHNLNTFQLNQLTRFAEEEENDFNELNLINCLSEVKSIKGNLSI</sequence>
<dbReference type="AlphaFoldDB" id="A0A8S1VCZ3"/>
<evidence type="ECO:0000313" key="1">
    <source>
        <dbReference type="EMBL" id="CAD8174491.1"/>
    </source>
</evidence>
<name>A0A8S1VCZ3_9CILI</name>